<evidence type="ECO:0000313" key="2">
    <source>
        <dbReference type="Proteomes" id="UP000284006"/>
    </source>
</evidence>
<keyword evidence="2" id="KW-1185">Reference proteome</keyword>
<evidence type="ECO:0000313" key="1">
    <source>
        <dbReference type="EMBL" id="RJG11553.1"/>
    </source>
</evidence>
<organism evidence="1 2">
    <name type="scientific">Massilia cavernae</name>
    <dbReference type="NCBI Taxonomy" id="2320864"/>
    <lineage>
        <taxon>Bacteria</taxon>
        <taxon>Pseudomonadati</taxon>
        <taxon>Pseudomonadota</taxon>
        <taxon>Betaproteobacteria</taxon>
        <taxon>Burkholderiales</taxon>
        <taxon>Oxalobacteraceae</taxon>
        <taxon>Telluria group</taxon>
        <taxon>Massilia</taxon>
    </lineage>
</organism>
<dbReference type="RefSeq" id="WP_119812273.1">
    <property type="nucleotide sequence ID" value="NZ_QYUP01000146.1"/>
</dbReference>
<proteinExistence type="predicted"/>
<dbReference type="OrthoDB" id="9342555at2"/>
<dbReference type="AlphaFoldDB" id="A0A418XGG0"/>
<gene>
    <name evidence="1" type="ORF">D3872_18920</name>
</gene>
<reference evidence="1 2" key="1">
    <citation type="submission" date="2018-09" db="EMBL/GenBank/DDBJ databases">
        <authorList>
            <person name="Zhu H."/>
        </authorList>
    </citation>
    <scope>NUCLEOTIDE SEQUENCE [LARGE SCALE GENOMIC DNA]</scope>
    <source>
        <strain evidence="1 2">K1S02-61</strain>
    </source>
</reference>
<sequence>MQVPANILSLKKRVVAEISDDLAAHAPEDTCLLLDSTGPSFTRQYIVLNAIGVERLARFGEIHAFSGSVYALFGFLAFATGRNRVSIDSLCHPEAETVFRNQHHVGAFSGLRSISKLMVGKPAFDSVDPLVASLEYIFGDFVDQPFSVFGANIHVYLAKSKEAPLLVLSNNERCSPELVKLRKLPIKHVIAMAANVPIVYGGAREGTPYFDPVYTEHYVPTLKAITSTDRHTLISTPWRSGQKDNRRYLNCYPKGNARWLMLKDFTRLVSGQRNVSWSRDIYTAFKVAA</sequence>
<evidence type="ECO:0008006" key="3">
    <source>
        <dbReference type="Google" id="ProtNLM"/>
    </source>
</evidence>
<dbReference type="EMBL" id="QYUP01000146">
    <property type="protein sequence ID" value="RJG11553.1"/>
    <property type="molecule type" value="Genomic_DNA"/>
</dbReference>
<comment type="caution">
    <text evidence="1">The sequence shown here is derived from an EMBL/GenBank/DDBJ whole genome shotgun (WGS) entry which is preliminary data.</text>
</comment>
<name>A0A418XGG0_9BURK</name>
<dbReference type="Proteomes" id="UP000284006">
    <property type="component" value="Unassembled WGS sequence"/>
</dbReference>
<protein>
    <recommendedName>
        <fullName evidence="3">Patatin-like phospholipase family protein</fullName>
    </recommendedName>
</protein>
<accession>A0A418XGG0</accession>